<keyword evidence="7" id="KW-0067">ATP-binding</keyword>
<dbReference type="Proteomes" id="UP000243799">
    <property type="component" value="Unassembled WGS sequence"/>
</dbReference>
<keyword evidence="6" id="KW-0418">Kinase</keyword>
<dbReference type="Pfam" id="PF02518">
    <property type="entry name" value="HATPase_c"/>
    <property type="match status" value="1"/>
</dbReference>
<dbReference type="CDD" id="cd00130">
    <property type="entry name" value="PAS"/>
    <property type="match status" value="1"/>
</dbReference>
<dbReference type="PROSITE" id="PS50112">
    <property type="entry name" value="PAS"/>
    <property type="match status" value="1"/>
</dbReference>
<dbReference type="InterPro" id="IPR011712">
    <property type="entry name" value="Sig_transdc_His_kin_sub3_dim/P"/>
</dbReference>
<proteinExistence type="predicted"/>
<feature type="region of interest" description="Disordered" evidence="9">
    <location>
        <begin position="1"/>
        <end position="44"/>
    </location>
</feature>
<evidence type="ECO:0000256" key="3">
    <source>
        <dbReference type="ARBA" id="ARBA00022553"/>
    </source>
</evidence>
<dbReference type="InterPro" id="IPR036890">
    <property type="entry name" value="HATPase_C_sf"/>
</dbReference>
<dbReference type="InterPro" id="IPR000700">
    <property type="entry name" value="PAS-assoc_C"/>
</dbReference>
<dbReference type="PANTHER" id="PTHR24421">
    <property type="entry name" value="NITRATE/NITRITE SENSOR PROTEIN NARX-RELATED"/>
    <property type="match status" value="1"/>
</dbReference>
<evidence type="ECO:0000256" key="5">
    <source>
        <dbReference type="ARBA" id="ARBA00022741"/>
    </source>
</evidence>
<reference evidence="13" key="1">
    <citation type="submission" date="2016-10" db="EMBL/GenBank/DDBJ databases">
        <authorList>
            <person name="Varghese N."/>
            <person name="Submissions S."/>
        </authorList>
    </citation>
    <scope>NUCLEOTIDE SEQUENCE [LARGE SCALE GENOMIC DNA]</scope>
    <source>
        <strain evidence="13">CGMCC 4.3568</strain>
    </source>
</reference>
<dbReference type="GO" id="GO:0005524">
    <property type="term" value="F:ATP binding"/>
    <property type="evidence" value="ECO:0007669"/>
    <property type="project" value="UniProtKB-KW"/>
</dbReference>
<evidence type="ECO:0000256" key="4">
    <source>
        <dbReference type="ARBA" id="ARBA00022679"/>
    </source>
</evidence>
<evidence type="ECO:0000313" key="13">
    <source>
        <dbReference type="Proteomes" id="UP000243799"/>
    </source>
</evidence>
<evidence type="ECO:0000313" key="12">
    <source>
        <dbReference type="EMBL" id="SFB32633.1"/>
    </source>
</evidence>
<keyword evidence="4" id="KW-0808">Transferase</keyword>
<comment type="catalytic activity">
    <reaction evidence="1">
        <text>ATP + protein L-histidine = ADP + protein N-phospho-L-histidine.</text>
        <dbReference type="EC" id="2.7.13.3"/>
    </reaction>
</comment>
<evidence type="ECO:0000256" key="2">
    <source>
        <dbReference type="ARBA" id="ARBA00012438"/>
    </source>
</evidence>
<dbReference type="EC" id="2.7.13.3" evidence="2"/>
<evidence type="ECO:0000256" key="6">
    <source>
        <dbReference type="ARBA" id="ARBA00022777"/>
    </source>
</evidence>
<dbReference type="SUPFAM" id="SSF55874">
    <property type="entry name" value="ATPase domain of HSP90 chaperone/DNA topoisomerase II/histidine kinase"/>
    <property type="match status" value="1"/>
</dbReference>
<dbReference type="InterPro" id="IPR050482">
    <property type="entry name" value="Sensor_HK_TwoCompSys"/>
</dbReference>
<dbReference type="Gene3D" id="1.20.5.1930">
    <property type="match status" value="1"/>
</dbReference>
<evidence type="ECO:0000256" key="9">
    <source>
        <dbReference type="SAM" id="MobiDB-lite"/>
    </source>
</evidence>
<dbReference type="NCBIfam" id="TIGR00229">
    <property type="entry name" value="sensory_box"/>
    <property type="match status" value="1"/>
</dbReference>
<feature type="domain" description="PAC" evidence="11">
    <location>
        <begin position="122"/>
        <end position="174"/>
    </location>
</feature>
<name>A0A1I1A8A3_9PSEU</name>
<dbReference type="InterPro" id="IPR035965">
    <property type="entry name" value="PAS-like_dom_sf"/>
</dbReference>
<evidence type="ECO:0000256" key="1">
    <source>
        <dbReference type="ARBA" id="ARBA00000085"/>
    </source>
</evidence>
<dbReference type="GO" id="GO:0016020">
    <property type="term" value="C:membrane"/>
    <property type="evidence" value="ECO:0007669"/>
    <property type="project" value="InterPro"/>
</dbReference>
<gene>
    <name evidence="12" type="ORF">SAMN05216266_108166</name>
</gene>
<keyword evidence="8" id="KW-0902">Two-component regulatory system</keyword>
<dbReference type="STRING" id="490629.SAMN05216266_108166"/>
<evidence type="ECO:0000259" key="11">
    <source>
        <dbReference type="PROSITE" id="PS50113"/>
    </source>
</evidence>
<dbReference type="CDD" id="cd16917">
    <property type="entry name" value="HATPase_UhpB-NarQ-NarX-like"/>
    <property type="match status" value="1"/>
</dbReference>
<dbReference type="GO" id="GO:0000155">
    <property type="term" value="F:phosphorelay sensor kinase activity"/>
    <property type="evidence" value="ECO:0007669"/>
    <property type="project" value="InterPro"/>
</dbReference>
<dbReference type="Pfam" id="PF07730">
    <property type="entry name" value="HisKA_3"/>
    <property type="match status" value="1"/>
</dbReference>
<feature type="domain" description="PAS" evidence="10">
    <location>
        <begin position="47"/>
        <end position="100"/>
    </location>
</feature>
<sequence>MRNRQRKGASRGLLSTQDEFAHASLRGMTSSSEPPRREQWRHRDEPSDESFRLFIHNVRDYAIFMLDAQGHVATWNTGAERIKGYRANEIIGRHFSTFYPIEDIVSDKPGRELAVAAVEGRFEDEGWRLRKDGSRFWANVVITAVFDESGTLQGFGKATRDMTERVRAEQALHNRRRLFAHLVKAQEMERRRIAWDVHDDSIQAMVAASMRLQLLASRVDDVQRQEVDMLLRSVDSSITRLRNLVFRLRPPELDDEGLADAIGSYLRQVSAQGGFEFRLAVELSEEPEQEVSVTIFRIIQEALANVQKHANAKNVEVLLRSLGYGVHVTVRDDGVGADLPAVRHTATDHFGFMDMHERAEAAGGWWKVTSEPGAGLSVDFWVPTNDDAARLIGTL</sequence>
<accession>A0A1I1A8A3</accession>
<evidence type="ECO:0000256" key="8">
    <source>
        <dbReference type="ARBA" id="ARBA00023012"/>
    </source>
</evidence>
<dbReference type="PANTHER" id="PTHR24421:SF10">
    <property type="entry name" value="NITRATE_NITRITE SENSOR PROTEIN NARQ"/>
    <property type="match status" value="1"/>
</dbReference>
<organism evidence="12 13">
    <name type="scientific">Amycolatopsis marina</name>
    <dbReference type="NCBI Taxonomy" id="490629"/>
    <lineage>
        <taxon>Bacteria</taxon>
        <taxon>Bacillati</taxon>
        <taxon>Actinomycetota</taxon>
        <taxon>Actinomycetes</taxon>
        <taxon>Pseudonocardiales</taxon>
        <taxon>Pseudonocardiaceae</taxon>
        <taxon>Amycolatopsis</taxon>
    </lineage>
</organism>
<dbReference type="Gene3D" id="3.30.565.10">
    <property type="entry name" value="Histidine kinase-like ATPase, C-terminal domain"/>
    <property type="match status" value="1"/>
</dbReference>
<protein>
    <recommendedName>
        <fullName evidence="2">histidine kinase</fullName>
        <ecNumber evidence="2">2.7.13.3</ecNumber>
    </recommendedName>
</protein>
<dbReference type="GO" id="GO:0046983">
    <property type="term" value="F:protein dimerization activity"/>
    <property type="evidence" value="ECO:0007669"/>
    <property type="project" value="InterPro"/>
</dbReference>
<dbReference type="PROSITE" id="PS50113">
    <property type="entry name" value="PAC"/>
    <property type="match status" value="1"/>
</dbReference>
<dbReference type="SUPFAM" id="SSF55785">
    <property type="entry name" value="PYP-like sensor domain (PAS domain)"/>
    <property type="match status" value="1"/>
</dbReference>
<dbReference type="EMBL" id="FOKG01000008">
    <property type="protein sequence ID" value="SFB32633.1"/>
    <property type="molecule type" value="Genomic_DNA"/>
</dbReference>
<dbReference type="Pfam" id="PF13426">
    <property type="entry name" value="PAS_9"/>
    <property type="match status" value="1"/>
</dbReference>
<keyword evidence="3" id="KW-0597">Phosphoprotein</keyword>
<dbReference type="InterPro" id="IPR003594">
    <property type="entry name" value="HATPase_dom"/>
</dbReference>
<dbReference type="InterPro" id="IPR000014">
    <property type="entry name" value="PAS"/>
</dbReference>
<keyword evidence="13" id="KW-1185">Reference proteome</keyword>
<feature type="compositionally biased region" description="Basic and acidic residues" evidence="9">
    <location>
        <begin position="34"/>
        <end position="44"/>
    </location>
</feature>
<dbReference type="Gene3D" id="3.30.450.20">
    <property type="entry name" value="PAS domain"/>
    <property type="match status" value="1"/>
</dbReference>
<keyword evidence="5" id="KW-0547">Nucleotide-binding</keyword>
<dbReference type="AlphaFoldDB" id="A0A1I1A8A3"/>
<evidence type="ECO:0000259" key="10">
    <source>
        <dbReference type="PROSITE" id="PS50112"/>
    </source>
</evidence>
<evidence type="ECO:0000256" key="7">
    <source>
        <dbReference type="ARBA" id="ARBA00022840"/>
    </source>
</evidence>